<name>A0A379TN28_SALER</name>
<protein>
    <submittedName>
        <fullName evidence="1">Phosphonate metabolism protein PhnJ</fullName>
    </submittedName>
</protein>
<reference evidence="1 2" key="1">
    <citation type="submission" date="2018-06" db="EMBL/GenBank/DDBJ databases">
        <authorList>
            <consortium name="Pathogen Informatics"/>
            <person name="Doyle S."/>
        </authorList>
    </citation>
    <scope>NUCLEOTIDE SEQUENCE [LARGE SCALE GENOMIC DNA]</scope>
    <source>
        <strain evidence="1 2">NCTC7303</strain>
    </source>
</reference>
<dbReference type="Pfam" id="PF06007">
    <property type="entry name" value="PhnJ"/>
    <property type="match status" value="1"/>
</dbReference>
<evidence type="ECO:0000313" key="2">
    <source>
        <dbReference type="Proteomes" id="UP000255443"/>
    </source>
</evidence>
<dbReference type="GO" id="GO:0051539">
    <property type="term" value="F:4 iron, 4 sulfur cluster binding"/>
    <property type="evidence" value="ECO:0007669"/>
    <property type="project" value="InterPro"/>
</dbReference>
<sequence length="92" mass="9896">MTTNLSGYNFAYLDEQTKRMIRRAILKAVAIPGYQVPFGGREMPMPYGWGTGGIQLTASVIGEADVLKVIDQGRTTPPTRCLSATSSSASRA</sequence>
<proteinExistence type="predicted"/>
<dbReference type="Proteomes" id="UP000255443">
    <property type="component" value="Unassembled WGS sequence"/>
</dbReference>
<evidence type="ECO:0000313" key="1">
    <source>
        <dbReference type="EMBL" id="SUG51743.1"/>
    </source>
</evidence>
<dbReference type="GO" id="GO:0016829">
    <property type="term" value="F:lyase activity"/>
    <property type="evidence" value="ECO:0007669"/>
    <property type="project" value="InterPro"/>
</dbReference>
<accession>A0A379TN28</accession>
<dbReference type="AlphaFoldDB" id="A0A379TN28"/>
<dbReference type="EMBL" id="UGXC01000003">
    <property type="protein sequence ID" value="SUG51743.1"/>
    <property type="molecule type" value="Genomic_DNA"/>
</dbReference>
<dbReference type="InterPro" id="IPR010306">
    <property type="entry name" value="PhnJ"/>
</dbReference>
<organism evidence="1 2">
    <name type="scientific">Salmonella enterica subsp. arizonae</name>
    <dbReference type="NCBI Taxonomy" id="59203"/>
    <lineage>
        <taxon>Bacteria</taxon>
        <taxon>Pseudomonadati</taxon>
        <taxon>Pseudomonadota</taxon>
        <taxon>Gammaproteobacteria</taxon>
        <taxon>Enterobacterales</taxon>
        <taxon>Enterobacteriaceae</taxon>
        <taxon>Salmonella</taxon>
    </lineage>
</organism>
<dbReference type="GO" id="GO:0019700">
    <property type="term" value="P:organic phosphonate catabolic process"/>
    <property type="evidence" value="ECO:0007669"/>
    <property type="project" value="InterPro"/>
</dbReference>
<gene>
    <name evidence="1" type="ORF">NCTC7303_04115</name>
</gene>